<evidence type="ECO:0000313" key="2">
    <source>
        <dbReference type="EMBL" id="EPS32019.1"/>
    </source>
</evidence>
<organism evidence="2 3">
    <name type="scientific">Penicillium oxalicum (strain 114-2 / CGMCC 5302)</name>
    <name type="common">Penicillium decumbens</name>
    <dbReference type="NCBI Taxonomy" id="933388"/>
    <lineage>
        <taxon>Eukaryota</taxon>
        <taxon>Fungi</taxon>
        <taxon>Dikarya</taxon>
        <taxon>Ascomycota</taxon>
        <taxon>Pezizomycotina</taxon>
        <taxon>Eurotiomycetes</taxon>
        <taxon>Eurotiomycetidae</taxon>
        <taxon>Eurotiales</taxon>
        <taxon>Aspergillaceae</taxon>
        <taxon>Penicillium</taxon>
    </lineage>
</organism>
<name>S7ZNR9_PENO1</name>
<evidence type="ECO:0000256" key="1">
    <source>
        <dbReference type="SAM" id="MobiDB-lite"/>
    </source>
</evidence>
<feature type="compositionally biased region" description="Basic and acidic residues" evidence="1">
    <location>
        <begin position="23"/>
        <end position="39"/>
    </location>
</feature>
<proteinExistence type="predicted"/>
<dbReference type="Proteomes" id="UP000019376">
    <property type="component" value="Unassembled WGS sequence"/>
</dbReference>
<reference evidence="2 3" key="1">
    <citation type="journal article" date="2013" name="PLoS ONE">
        <title>Genomic and secretomic analyses reveal unique features of the lignocellulolytic enzyme system of Penicillium decumbens.</title>
        <authorList>
            <person name="Liu G."/>
            <person name="Zhang L."/>
            <person name="Wei X."/>
            <person name="Zou G."/>
            <person name="Qin Y."/>
            <person name="Ma L."/>
            <person name="Li J."/>
            <person name="Zheng H."/>
            <person name="Wang S."/>
            <person name="Wang C."/>
            <person name="Xun L."/>
            <person name="Zhao G.-P."/>
            <person name="Zhou Z."/>
            <person name="Qu Y."/>
        </authorList>
    </citation>
    <scope>NUCLEOTIDE SEQUENCE [LARGE SCALE GENOMIC DNA]</scope>
    <source>
        <strain evidence="3">114-2 / CGMCC 5302</strain>
    </source>
</reference>
<feature type="region of interest" description="Disordered" evidence="1">
    <location>
        <begin position="23"/>
        <end position="42"/>
    </location>
</feature>
<dbReference type="HOGENOM" id="CLU_1062099_0_0_1"/>
<evidence type="ECO:0000313" key="3">
    <source>
        <dbReference type="Proteomes" id="UP000019376"/>
    </source>
</evidence>
<protein>
    <submittedName>
        <fullName evidence="2">Uncharacterized protein</fullName>
    </submittedName>
</protein>
<dbReference type="EMBL" id="KB644414">
    <property type="protein sequence ID" value="EPS32019.1"/>
    <property type="molecule type" value="Genomic_DNA"/>
</dbReference>
<feature type="compositionally biased region" description="Basic and acidic residues" evidence="1">
    <location>
        <begin position="131"/>
        <end position="151"/>
    </location>
</feature>
<keyword evidence="3" id="KW-1185">Reference proteome</keyword>
<dbReference type="AlphaFoldDB" id="S7ZNR9"/>
<feature type="region of interest" description="Disordered" evidence="1">
    <location>
        <begin position="125"/>
        <end position="173"/>
    </location>
</feature>
<gene>
    <name evidence="2" type="ORF">PDE_06978</name>
</gene>
<sequence length="262" mass="28503">MGESGAALMTPPTDLAERLRRREGLGGTDKGHMKDELSGRDGPWGEGAVTRGNCAQNQGPPKVAWLVLSELRCYHLMSLDLSDGVVEQCWAALVGRRSRDCASGSRGRERERDRVAVVYPLELDGPCRASTSDEQRLDPDRESTQEKKGSSKDQSLQSDITIGPRRARQGRVQNLSHAQAAVRLDTGTGADAWSVTLTGPVVMSWARREGFRDEPRSCDSTTGSKLPTTGWHTHGAVTQLRDHITDMVRPHLESQSCSSGAG</sequence>
<accession>S7ZNR9</accession>